<evidence type="ECO:0000259" key="3">
    <source>
        <dbReference type="PROSITE" id="PS50157"/>
    </source>
</evidence>
<accession>A0AA36BAF2</accession>
<evidence type="ECO:0000313" key="4">
    <source>
        <dbReference type="EMBL" id="CAI9730801.1"/>
    </source>
</evidence>
<reference evidence="4" key="1">
    <citation type="submission" date="2023-08" db="EMBL/GenBank/DDBJ databases">
        <authorList>
            <person name="Alioto T."/>
            <person name="Alioto T."/>
            <person name="Gomez Garrido J."/>
        </authorList>
    </citation>
    <scope>NUCLEOTIDE SEQUENCE</scope>
</reference>
<keyword evidence="1" id="KW-0862">Zinc</keyword>
<dbReference type="Proteomes" id="UP001162480">
    <property type="component" value="Chromosome 11"/>
</dbReference>
<dbReference type="InterPro" id="IPR013087">
    <property type="entry name" value="Znf_C2H2_type"/>
</dbReference>
<dbReference type="EMBL" id="OX597824">
    <property type="protein sequence ID" value="CAI9730801.1"/>
    <property type="molecule type" value="Genomic_DNA"/>
</dbReference>
<feature type="domain" description="C2H2-type" evidence="3">
    <location>
        <begin position="414"/>
        <end position="441"/>
    </location>
</feature>
<dbReference type="SUPFAM" id="SSF57667">
    <property type="entry name" value="beta-beta-alpha zinc fingers"/>
    <property type="match status" value="1"/>
</dbReference>
<feature type="region of interest" description="Disordered" evidence="2">
    <location>
        <begin position="181"/>
        <end position="211"/>
    </location>
</feature>
<evidence type="ECO:0000313" key="5">
    <source>
        <dbReference type="Proteomes" id="UP001162480"/>
    </source>
</evidence>
<dbReference type="Gene3D" id="3.40.50.300">
    <property type="entry name" value="P-loop containing nucleotide triphosphate hydrolases"/>
    <property type="match status" value="1"/>
</dbReference>
<proteinExistence type="predicted"/>
<dbReference type="InterPro" id="IPR027417">
    <property type="entry name" value="P-loop_NTPase"/>
</dbReference>
<keyword evidence="1" id="KW-0863">Zinc-finger</keyword>
<keyword evidence="5" id="KW-1185">Reference proteome</keyword>
<feature type="compositionally biased region" description="Low complexity" evidence="2">
    <location>
        <begin position="189"/>
        <end position="203"/>
    </location>
</feature>
<dbReference type="PROSITE" id="PS50157">
    <property type="entry name" value="ZINC_FINGER_C2H2_2"/>
    <property type="match status" value="1"/>
</dbReference>
<dbReference type="GO" id="GO:0008270">
    <property type="term" value="F:zinc ion binding"/>
    <property type="evidence" value="ECO:0007669"/>
    <property type="project" value="UniProtKB-KW"/>
</dbReference>
<evidence type="ECO:0000256" key="2">
    <source>
        <dbReference type="SAM" id="MobiDB-lite"/>
    </source>
</evidence>
<gene>
    <name evidence="4" type="ORF">OCTVUL_1B007113</name>
</gene>
<name>A0AA36BAF2_OCTVU</name>
<dbReference type="Gene3D" id="3.30.160.60">
    <property type="entry name" value="Classic Zinc Finger"/>
    <property type="match status" value="1"/>
</dbReference>
<dbReference type="InterPro" id="IPR036236">
    <property type="entry name" value="Znf_C2H2_sf"/>
</dbReference>
<keyword evidence="1" id="KW-0479">Metal-binding</keyword>
<evidence type="ECO:0000256" key="1">
    <source>
        <dbReference type="PROSITE-ProRule" id="PRU00042"/>
    </source>
</evidence>
<sequence length="464" mass="52620">MGCGLSNLRRSKSRRTAAVEDDCAVIHGGRDKGKVKIHYGKEVSLIAADPKLIFIFGGPGSKKGAIVNELMCTFGFTLINAERIILQRLMKNLDDQQDSLDCSAAVKRLLKDQPELVCLDWVMQEIIKQLDKRPKGFYLVDVLPNLKVLLKLDGLLKNTGEELSKLEAKYPVSFAINMDKPSVKKPSHSENSNSKKNKSSGSNTHTDEADYSRTEKRLTLYGNAVKPFLEYFRKSEKMISIDSSSGKIDTICSILTDFMTSLNMQSQKAISTVIYFAFTAEECNSIRDTYLVNYICLKDHNELDDSSPEKLFQWLCCYIAENQYENRNFLINMVGIDINSNSFNQTSNKKPVLFFEVNNSVLKKYMECRTRDVKQQLKEVKTVISTENEVYLFSPDTDSELCKHIACQTGEKLSHCDICSNLLTESSHPTLHKHAHTREKSHCCDIWAESFTQNSDIKAHKCIH</sequence>
<dbReference type="SUPFAM" id="SSF52540">
    <property type="entry name" value="P-loop containing nucleoside triphosphate hydrolases"/>
    <property type="match status" value="1"/>
</dbReference>
<dbReference type="AlphaFoldDB" id="A0AA36BAF2"/>
<protein>
    <submittedName>
        <fullName evidence="4">XP_029642882.1uncharacterized protein LOC115217354</fullName>
    </submittedName>
</protein>
<organism evidence="4 5">
    <name type="scientific">Octopus vulgaris</name>
    <name type="common">Common octopus</name>
    <dbReference type="NCBI Taxonomy" id="6645"/>
    <lineage>
        <taxon>Eukaryota</taxon>
        <taxon>Metazoa</taxon>
        <taxon>Spiralia</taxon>
        <taxon>Lophotrochozoa</taxon>
        <taxon>Mollusca</taxon>
        <taxon>Cephalopoda</taxon>
        <taxon>Coleoidea</taxon>
        <taxon>Octopodiformes</taxon>
        <taxon>Octopoda</taxon>
        <taxon>Incirrata</taxon>
        <taxon>Octopodidae</taxon>
        <taxon>Octopus</taxon>
    </lineage>
</organism>
<dbReference type="PROSITE" id="PS00028">
    <property type="entry name" value="ZINC_FINGER_C2H2_1"/>
    <property type="match status" value="1"/>
</dbReference>